<evidence type="ECO:0000259" key="1">
    <source>
        <dbReference type="Pfam" id="PF18495"/>
    </source>
</evidence>
<feature type="domain" description="Antitoxin VbhA" evidence="1">
    <location>
        <begin position="10"/>
        <end position="56"/>
    </location>
</feature>
<accession>A0A157ST88</accession>
<dbReference type="RefSeq" id="WP_066131939.1">
    <property type="nucleotide sequence ID" value="NZ_FKIF01000008.1"/>
</dbReference>
<protein>
    <recommendedName>
        <fullName evidence="1">Antitoxin VbhA domain-containing protein</fullName>
    </recommendedName>
</protein>
<reference evidence="2 3" key="1">
    <citation type="submission" date="2016-04" db="EMBL/GenBank/DDBJ databases">
        <authorList>
            <consortium name="Pathogen Informatics"/>
        </authorList>
    </citation>
    <scope>NUCLEOTIDE SEQUENCE [LARGE SCALE GENOMIC DNA]</scope>
    <source>
        <strain evidence="2 3">H050680373</strain>
    </source>
</reference>
<dbReference type="Pfam" id="PF18495">
    <property type="entry name" value="VbhA"/>
    <property type="match status" value="1"/>
</dbReference>
<dbReference type="EMBL" id="FKIF01000008">
    <property type="protein sequence ID" value="SAI73136.1"/>
    <property type="molecule type" value="Genomic_DNA"/>
</dbReference>
<dbReference type="InterPro" id="IPR033788">
    <property type="entry name" value="VbhA-like"/>
</dbReference>
<gene>
    <name evidence="2" type="ORF">SAMEA3906486_04489</name>
</gene>
<dbReference type="InterPro" id="IPR043038">
    <property type="entry name" value="VbhA_sf"/>
</dbReference>
<proteinExistence type="predicted"/>
<dbReference type="CDD" id="cd11586">
    <property type="entry name" value="VbhA_like"/>
    <property type="match status" value="1"/>
</dbReference>
<dbReference type="InterPro" id="IPR041535">
    <property type="entry name" value="VbhA"/>
</dbReference>
<dbReference type="AlphaFoldDB" id="A0A157ST88"/>
<keyword evidence="3" id="KW-1185">Reference proteome</keyword>
<name>A0A157ST88_9BORD</name>
<evidence type="ECO:0000313" key="3">
    <source>
        <dbReference type="Proteomes" id="UP000076848"/>
    </source>
</evidence>
<dbReference type="Proteomes" id="UP000076848">
    <property type="component" value="Unassembled WGS sequence"/>
</dbReference>
<dbReference type="Gene3D" id="1.10.8.1050">
    <property type="entry name" value="Antitoxin VbhA-like"/>
    <property type="match status" value="1"/>
</dbReference>
<evidence type="ECO:0000313" key="2">
    <source>
        <dbReference type="EMBL" id="SAI73136.1"/>
    </source>
</evidence>
<organism evidence="2 3">
    <name type="scientific">Bordetella ansorpii</name>
    <dbReference type="NCBI Taxonomy" id="288768"/>
    <lineage>
        <taxon>Bacteria</taxon>
        <taxon>Pseudomonadati</taxon>
        <taxon>Pseudomonadota</taxon>
        <taxon>Betaproteobacteria</taxon>
        <taxon>Burkholderiales</taxon>
        <taxon>Alcaligenaceae</taxon>
        <taxon>Bordetella</taxon>
    </lineage>
</organism>
<dbReference type="STRING" id="288768.SAMEA3906486_04489"/>
<sequence>MLTPKEIEQRRRDVDDALASQRLEGLEPDAQTVRQMQQYVDGQVELADVVAIFARRVAGGEVHG</sequence>
<dbReference type="OrthoDB" id="8664388at2"/>